<dbReference type="Pfam" id="PF00005">
    <property type="entry name" value="ABC_tran"/>
    <property type="match status" value="1"/>
</dbReference>
<name>A0A6U2JA60_HEMAN</name>
<dbReference type="InterPro" id="IPR003439">
    <property type="entry name" value="ABC_transporter-like_ATP-bd"/>
</dbReference>
<keyword evidence="1" id="KW-0547">Nucleotide-binding</keyword>
<dbReference type="PANTHER" id="PTHR43158:SF2">
    <property type="entry name" value="SKFA PEPTIDE EXPORT ATP-BINDING PROTEIN SKFE"/>
    <property type="match status" value="1"/>
</dbReference>
<evidence type="ECO:0000259" key="3">
    <source>
        <dbReference type="PROSITE" id="PS50893"/>
    </source>
</evidence>
<dbReference type="PANTHER" id="PTHR43158">
    <property type="entry name" value="SKFA PEPTIDE EXPORT ATP-BINDING PROTEIN SKFE"/>
    <property type="match status" value="1"/>
</dbReference>
<evidence type="ECO:0000256" key="1">
    <source>
        <dbReference type="ARBA" id="ARBA00022741"/>
    </source>
</evidence>
<dbReference type="Gene3D" id="3.40.50.300">
    <property type="entry name" value="P-loop containing nucleotide triphosphate hydrolases"/>
    <property type="match status" value="1"/>
</dbReference>
<gene>
    <name evidence="4" type="ORF">HAND1043_LOCUS11979</name>
</gene>
<dbReference type="PROSITE" id="PS50893">
    <property type="entry name" value="ABC_TRANSPORTER_2"/>
    <property type="match status" value="1"/>
</dbReference>
<protein>
    <recommendedName>
        <fullName evidence="3">ABC transporter domain-containing protein</fullName>
    </recommendedName>
</protein>
<dbReference type="SUPFAM" id="SSF52540">
    <property type="entry name" value="P-loop containing nucleoside triphosphate hydrolases"/>
    <property type="match status" value="1"/>
</dbReference>
<dbReference type="GO" id="GO:0005524">
    <property type="term" value="F:ATP binding"/>
    <property type="evidence" value="ECO:0007669"/>
    <property type="project" value="UniProtKB-KW"/>
</dbReference>
<evidence type="ECO:0000313" key="4">
    <source>
        <dbReference type="EMBL" id="CAD8745484.1"/>
    </source>
</evidence>
<dbReference type="AlphaFoldDB" id="A0A6U2JA60"/>
<dbReference type="EMBL" id="HBFK01019346">
    <property type="protein sequence ID" value="CAD8745484.1"/>
    <property type="molecule type" value="Transcribed_RNA"/>
</dbReference>
<keyword evidence="2" id="KW-0067">ATP-binding</keyword>
<reference evidence="4" key="1">
    <citation type="submission" date="2021-01" db="EMBL/GenBank/DDBJ databases">
        <authorList>
            <person name="Corre E."/>
            <person name="Pelletier E."/>
            <person name="Niang G."/>
            <person name="Scheremetjew M."/>
            <person name="Finn R."/>
            <person name="Kale V."/>
            <person name="Holt S."/>
            <person name="Cochrane G."/>
            <person name="Meng A."/>
            <person name="Brown T."/>
            <person name="Cohen L."/>
        </authorList>
    </citation>
    <scope>NUCLEOTIDE SEQUENCE</scope>
    <source>
        <strain evidence="4">CCMP441</strain>
    </source>
</reference>
<dbReference type="GO" id="GO:0016887">
    <property type="term" value="F:ATP hydrolysis activity"/>
    <property type="evidence" value="ECO:0007669"/>
    <property type="project" value="InterPro"/>
</dbReference>
<evidence type="ECO:0000256" key="2">
    <source>
        <dbReference type="ARBA" id="ARBA00022840"/>
    </source>
</evidence>
<feature type="domain" description="ABC transporter" evidence="3">
    <location>
        <begin position="3"/>
        <end position="240"/>
    </location>
</feature>
<dbReference type="InterPro" id="IPR027417">
    <property type="entry name" value="P-loop_NTPase"/>
</dbReference>
<sequence length="282" mass="31065">MAIVIKGMGFQWPTDKQPTLNQVDLVLPKACRSVVVGANGAGKTCLLGCIGGVHRYSGTVSVLGKEAYVETKTGTSGAVELVGGINVWRGGDCTIVGERWQPKGDCRVSSMLQYIDGWDEKRRDDIVDRFGIDLDWRVNQLSDGRKRRVQLLLAFLLPSKVLLLDEVTTDLDVLARQTLLQWLKEESDAGVTVLFSTHIFDGLEGWGTHVTYVSQGKVMLNEGMDRIPELEHLRAEGAEAPLFSFVESLCRSDTARNHAEGKVSTRGVMHTWTRPGADTTVH</sequence>
<accession>A0A6U2JA60</accession>
<organism evidence="4">
    <name type="scientific">Hemiselmis andersenii</name>
    <name type="common">Cryptophyte alga</name>
    <dbReference type="NCBI Taxonomy" id="464988"/>
    <lineage>
        <taxon>Eukaryota</taxon>
        <taxon>Cryptophyceae</taxon>
        <taxon>Cryptomonadales</taxon>
        <taxon>Hemiselmidaceae</taxon>
        <taxon>Hemiselmis</taxon>
    </lineage>
</organism>
<proteinExistence type="predicted"/>